<sequence length="184" mass="21135">MAVSNDFKNWKNYLECKFSDEALYQIIDNTDVLSDGVYRVNSKTNETLIDFIYPNQDWTTLDDIQFYSDSAQAWSGELLGGNNPKAGLFNQENLDAVEHLLETPIKYGWINQEFYLGKRLFKSVAYINENGSKGEKIFTEYNTGLAGVMLLPFTLLINLLLHLGWIGKKSMIVVDPIEKTRRQF</sequence>
<dbReference type="Proteomes" id="UP000244225">
    <property type="component" value="Unassembled WGS sequence"/>
</dbReference>
<keyword evidence="1" id="KW-0472">Membrane</keyword>
<evidence type="ECO:0000313" key="3">
    <source>
        <dbReference type="Proteomes" id="UP000244225"/>
    </source>
</evidence>
<feature type="transmembrane region" description="Helical" evidence="1">
    <location>
        <begin position="141"/>
        <end position="161"/>
    </location>
</feature>
<protein>
    <submittedName>
        <fullName evidence="2">Uncharacterized protein</fullName>
    </submittedName>
</protein>
<accession>A0A2T5YJ53</accession>
<gene>
    <name evidence="2" type="ORF">C8N40_10470</name>
</gene>
<dbReference type="OrthoDB" id="1381726at2"/>
<name>A0A2T5YJ53_9BACT</name>
<evidence type="ECO:0000313" key="2">
    <source>
        <dbReference type="EMBL" id="PTX19340.1"/>
    </source>
</evidence>
<organism evidence="2 3">
    <name type="scientific">Pontibacter mucosus</name>
    <dbReference type="NCBI Taxonomy" id="1649266"/>
    <lineage>
        <taxon>Bacteria</taxon>
        <taxon>Pseudomonadati</taxon>
        <taxon>Bacteroidota</taxon>
        <taxon>Cytophagia</taxon>
        <taxon>Cytophagales</taxon>
        <taxon>Hymenobacteraceae</taxon>
        <taxon>Pontibacter</taxon>
    </lineage>
</organism>
<dbReference type="EMBL" id="QBKI01000004">
    <property type="protein sequence ID" value="PTX19340.1"/>
    <property type="molecule type" value="Genomic_DNA"/>
</dbReference>
<proteinExistence type="predicted"/>
<dbReference type="RefSeq" id="WP_108211468.1">
    <property type="nucleotide sequence ID" value="NZ_QBKI01000004.1"/>
</dbReference>
<evidence type="ECO:0000256" key="1">
    <source>
        <dbReference type="SAM" id="Phobius"/>
    </source>
</evidence>
<comment type="caution">
    <text evidence="2">The sequence shown here is derived from an EMBL/GenBank/DDBJ whole genome shotgun (WGS) entry which is preliminary data.</text>
</comment>
<dbReference type="AlphaFoldDB" id="A0A2T5YJ53"/>
<keyword evidence="1" id="KW-1133">Transmembrane helix</keyword>
<keyword evidence="3" id="KW-1185">Reference proteome</keyword>
<reference evidence="2 3" key="1">
    <citation type="submission" date="2018-04" db="EMBL/GenBank/DDBJ databases">
        <title>Genomic Encyclopedia of Archaeal and Bacterial Type Strains, Phase II (KMG-II): from individual species to whole genera.</title>
        <authorList>
            <person name="Goeker M."/>
        </authorList>
    </citation>
    <scope>NUCLEOTIDE SEQUENCE [LARGE SCALE GENOMIC DNA]</scope>
    <source>
        <strain evidence="2 3">DSM 100162</strain>
    </source>
</reference>
<keyword evidence="1" id="KW-0812">Transmembrane</keyword>